<protein>
    <recommendedName>
        <fullName evidence="2">CCHC-type domain-containing protein</fullName>
    </recommendedName>
</protein>
<keyword evidence="1" id="KW-0862">Zinc</keyword>
<keyword evidence="1" id="KW-0479">Metal-binding</keyword>
<accession>A0A5C7H9H1</accession>
<reference evidence="4" key="1">
    <citation type="journal article" date="2019" name="Gigascience">
        <title>De novo genome assembly of the endangered Acer yangbiense, a plant species with extremely small populations endemic to Yunnan Province, China.</title>
        <authorList>
            <person name="Yang J."/>
            <person name="Wariss H.M."/>
            <person name="Tao L."/>
            <person name="Zhang R."/>
            <person name="Yun Q."/>
            <person name="Hollingsworth P."/>
            <person name="Dao Z."/>
            <person name="Luo G."/>
            <person name="Guo H."/>
            <person name="Ma Y."/>
            <person name="Sun W."/>
        </authorList>
    </citation>
    <scope>NUCLEOTIDE SEQUENCE [LARGE SCALE GENOMIC DNA]</scope>
    <source>
        <strain evidence="4">cv. Malutang</strain>
    </source>
</reference>
<keyword evidence="1" id="KW-0863">Zinc-finger</keyword>
<name>A0A5C7H9H1_9ROSI</name>
<evidence type="ECO:0000313" key="3">
    <source>
        <dbReference type="EMBL" id="TXG53135.1"/>
    </source>
</evidence>
<evidence type="ECO:0000256" key="1">
    <source>
        <dbReference type="PROSITE-ProRule" id="PRU00047"/>
    </source>
</evidence>
<dbReference type="InterPro" id="IPR001878">
    <property type="entry name" value="Znf_CCHC"/>
</dbReference>
<proteinExistence type="predicted"/>
<sequence>MASDDIGGLCEMLAGSDLDGPEVLIKGEAHKKGIKENPIGMVEVEMIDDNAFMFYFPRKEDRELIGMVIELPADSRECWGKFLMVRVRIDISKPLKRCLRVQLEGLDKAVVAPIHYERLPDFCFACGLIGHVIRDCADAEAKKEALARKMTREAEKGAVHNDRATADHTHEGNARVRKLLGVQRRLLEENEECLVESLLDEKREVVEGFCIDTIVLRLGNPQAFQALKRVLKRLSHNLVFLCETKLHRSEAKKYMCLLGFEGVLQVVSEGKSGGLLLFWKEWNVTVQSFSKGHMDVRVNMDNGVLWHFTSFMGVRPCLIEQFRGSF</sequence>
<comment type="caution">
    <text evidence="3">The sequence shown here is derived from an EMBL/GenBank/DDBJ whole genome shotgun (WGS) entry which is preliminary data.</text>
</comment>
<dbReference type="Proteomes" id="UP000323000">
    <property type="component" value="Chromosome 10"/>
</dbReference>
<dbReference type="PANTHER" id="PTHR31286:SF167">
    <property type="entry name" value="OS09G0268800 PROTEIN"/>
    <property type="match status" value="1"/>
</dbReference>
<dbReference type="AlphaFoldDB" id="A0A5C7H9H1"/>
<dbReference type="PROSITE" id="PS50158">
    <property type="entry name" value="ZF_CCHC"/>
    <property type="match status" value="1"/>
</dbReference>
<dbReference type="OrthoDB" id="1001388at2759"/>
<gene>
    <name evidence="3" type="ORF">EZV62_022304</name>
</gene>
<dbReference type="EMBL" id="VAHF01000010">
    <property type="protein sequence ID" value="TXG53135.1"/>
    <property type="molecule type" value="Genomic_DNA"/>
</dbReference>
<evidence type="ECO:0000259" key="2">
    <source>
        <dbReference type="PROSITE" id="PS50158"/>
    </source>
</evidence>
<dbReference type="PANTHER" id="PTHR31286">
    <property type="entry name" value="GLYCINE-RICH CELL WALL STRUCTURAL PROTEIN 1.8-LIKE"/>
    <property type="match status" value="1"/>
</dbReference>
<dbReference type="GO" id="GO:0008270">
    <property type="term" value="F:zinc ion binding"/>
    <property type="evidence" value="ECO:0007669"/>
    <property type="project" value="UniProtKB-KW"/>
</dbReference>
<dbReference type="Pfam" id="PF14392">
    <property type="entry name" value="zf-CCHC_4"/>
    <property type="match status" value="1"/>
</dbReference>
<feature type="domain" description="CCHC-type" evidence="2">
    <location>
        <begin position="123"/>
        <end position="136"/>
    </location>
</feature>
<dbReference type="InterPro" id="IPR025836">
    <property type="entry name" value="Zn_knuckle_CX2CX4HX4C"/>
</dbReference>
<dbReference type="GO" id="GO:0003676">
    <property type="term" value="F:nucleic acid binding"/>
    <property type="evidence" value="ECO:0007669"/>
    <property type="project" value="InterPro"/>
</dbReference>
<keyword evidence="4" id="KW-1185">Reference proteome</keyword>
<evidence type="ECO:0000313" key="4">
    <source>
        <dbReference type="Proteomes" id="UP000323000"/>
    </source>
</evidence>
<dbReference type="InterPro" id="IPR040256">
    <property type="entry name" value="At4g02000-like"/>
</dbReference>
<organism evidence="3 4">
    <name type="scientific">Acer yangbiense</name>
    <dbReference type="NCBI Taxonomy" id="1000413"/>
    <lineage>
        <taxon>Eukaryota</taxon>
        <taxon>Viridiplantae</taxon>
        <taxon>Streptophyta</taxon>
        <taxon>Embryophyta</taxon>
        <taxon>Tracheophyta</taxon>
        <taxon>Spermatophyta</taxon>
        <taxon>Magnoliopsida</taxon>
        <taxon>eudicotyledons</taxon>
        <taxon>Gunneridae</taxon>
        <taxon>Pentapetalae</taxon>
        <taxon>rosids</taxon>
        <taxon>malvids</taxon>
        <taxon>Sapindales</taxon>
        <taxon>Sapindaceae</taxon>
        <taxon>Hippocastanoideae</taxon>
        <taxon>Acereae</taxon>
        <taxon>Acer</taxon>
    </lineage>
</organism>